<gene>
    <name evidence="2" type="ORF">AVEN_142195_1</name>
    <name evidence="1" type="ORF">AVEN_18049_1</name>
</gene>
<evidence type="ECO:0000313" key="3">
    <source>
        <dbReference type="Proteomes" id="UP000499080"/>
    </source>
</evidence>
<reference evidence="1 3" key="1">
    <citation type="journal article" date="2019" name="Sci. Rep.">
        <title>Orb-weaving spider Araneus ventricosus genome elucidates the spidroin gene catalogue.</title>
        <authorList>
            <person name="Kono N."/>
            <person name="Nakamura H."/>
            <person name="Ohtoshi R."/>
            <person name="Moran D.A.P."/>
            <person name="Shinohara A."/>
            <person name="Yoshida Y."/>
            <person name="Fujiwara M."/>
            <person name="Mori M."/>
            <person name="Tomita M."/>
            <person name="Arakawa K."/>
        </authorList>
    </citation>
    <scope>NUCLEOTIDE SEQUENCE [LARGE SCALE GENOMIC DNA]</scope>
</reference>
<organism evidence="1 3">
    <name type="scientific">Araneus ventricosus</name>
    <name type="common">Orbweaver spider</name>
    <name type="synonym">Epeira ventricosa</name>
    <dbReference type="NCBI Taxonomy" id="182803"/>
    <lineage>
        <taxon>Eukaryota</taxon>
        <taxon>Metazoa</taxon>
        <taxon>Ecdysozoa</taxon>
        <taxon>Arthropoda</taxon>
        <taxon>Chelicerata</taxon>
        <taxon>Arachnida</taxon>
        <taxon>Araneae</taxon>
        <taxon>Araneomorphae</taxon>
        <taxon>Entelegynae</taxon>
        <taxon>Araneoidea</taxon>
        <taxon>Araneidae</taxon>
        <taxon>Araneus</taxon>
    </lineage>
</organism>
<sequence length="127" mass="14530">MSTLIDQVPLQFLAIKLFSYMSDFAAPLEVPPGRTTPLSLRHCFQDFKCLINEFSHTYFCHPSPTKLEENSLSLPRQNDDYLEDRVTHFCGLRIRGRESTGFISEIAEQKHQQVGLPANKMRLATIS</sequence>
<accession>A0A4Y2SG28</accession>
<dbReference type="Proteomes" id="UP000499080">
    <property type="component" value="Unassembled WGS sequence"/>
</dbReference>
<keyword evidence="3" id="KW-1185">Reference proteome</keyword>
<dbReference type="EMBL" id="BGPR01021487">
    <property type="protein sequence ID" value="GBN86841.1"/>
    <property type="molecule type" value="Genomic_DNA"/>
</dbReference>
<name>A0A4Y2SG28_ARAVE</name>
<comment type="caution">
    <text evidence="1">The sequence shown here is derived from an EMBL/GenBank/DDBJ whole genome shotgun (WGS) entry which is preliminary data.</text>
</comment>
<evidence type="ECO:0000313" key="2">
    <source>
        <dbReference type="EMBL" id="GBN86890.1"/>
    </source>
</evidence>
<evidence type="ECO:0000313" key="1">
    <source>
        <dbReference type="EMBL" id="GBN86841.1"/>
    </source>
</evidence>
<dbReference type="AlphaFoldDB" id="A0A4Y2SG28"/>
<protein>
    <submittedName>
        <fullName evidence="1">Uncharacterized protein</fullName>
    </submittedName>
</protein>
<proteinExistence type="predicted"/>
<dbReference type="EMBL" id="BGPR01021521">
    <property type="protein sequence ID" value="GBN86890.1"/>
    <property type="molecule type" value="Genomic_DNA"/>
</dbReference>